<dbReference type="PROSITE" id="PS50893">
    <property type="entry name" value="ABC_TRANSPORTER_2"/>
    <property type="match status" value="1"/>
</dbReference>
<dbReference type="SMART" id="SM00382">
    <property type="entry name" value="AAA"/>
    <property type="match status" value="1"/>
</dbReference>
<dbReference type="RefSeq" id="WP_268879956.1">
    <property type="nucleotide sequence ID" value="NZ_CP114029.1"/>
</dbReference>
<dbReference type="PROSITE" id="PS00211">
    <property type="entry name" value="ABC_TRANSPORTER_1"/>
    <property type="match status" value="1"/>
</dbReference>
<dbReference type="InterPro" id="IPR050095">
    <property type="entry name" value="ECF_ABC_transporter_ATP-bd"/>
</dbReference>
<keyword evidence="4 6" id="KW-0067">ATP-binding</keyword>
<sequence>MAGPDGRAVISCTGVRLDRGERTVLSDLDLTLSERRIGVIGANGSGKSSFARLLNGLLLPSRGNVTVDGLDTRKDAKGVRRKVGFLFQNPDNQIVYPTVGEDLAFGLKGRKLPKAEIAARVEATLQRFSLDGFGDRLVHELSGGERQMVALAGVMILDPDWLVLDEPTTLLDRRNTRRIMAAIEALDQNVILVTHDLRLLESFDRVVVFEAGRVIADAAPAEAIPAYLRLVE</sequence>
<dbReference type="InterPro" id="IPR027417">
    <property type="entry name" value="P-loop_NTPase"/>
</dbReference>
<feature type="domain" description="ABC transporter" evidence="5">
    <location>
        <begin position="10"/>
        <end position="230"/>
    </location>
</feature>
<dbReference type="InterPro" id="IPR017871">
    <property type="entry name" value="ABC_transporter-like_CS"/>
</dbReference>
<evidence type="ECO:0000256" key="3">
    <source>
        <dbReference type="ARBA" id="ARBA00022741"/>
    </source>
</evidence>
<dbReference type="SUPFAM" id="SSF52540">
    <property type="entry name" value="P-loop containing nucleoside triphosphate hydrolases"/>
    <property type="match status" value="1"/>
</dbReference>
<dbReference type="InterPro" id="IPR015856">
    <property type="entry name" value="ABC_transpr_CbiO/EcfA_su"/>
</dbReference>
<gene>
    <name evidence="6" type="ORF">OH818_18510</name>
</gene>
<dbReference type="InterPro" id="IPR003593">
    <property type="entry name" value="AAA+_ATPase"/>
</dbReference>
<dbReference type="EMBL" id="CP114029">
    <property type="protein sequence ID" value="WAP67495.1"/>
    <property type="molecule type" value="Genomic_DNA"/>
</dbReference>
<keyword evidence="7" id="KW-1185">Reference proteome</keyword>
<comment type="similarity">
    <text evidence="1">Belongs to the ABC transporter superfamily.</text>
</comment>
<keyword evidence="3" id="KW-0547">Nucleotide-binding</keyword>
<organism evidence="6 7">
    <name type="scientific">Jiella pelagia</name>
    <dbReference type="NCBI Taxonomy" id="2986949"/>
    <lineage>
        <taxon>Bacteria</taxon>
        <taxon>Pseudomonadati</taxon>
        <taxon>Pseudomonadota</taxon>
        <taxon>Alphaproteobacteria</taxon>
        <taxon>Hyphomicrobiales</taxon>
        <taxon>Aurantimonadaceae</taxon>
        <taxon>Jiella</taxon>
    </lineage>
</organism>
<name>A0ABY7BXV7_9HYPH</name>
<evidence type="ECO:0000313" key="6">
    <source>
        <dbReference type="EMBL" id="WAP67495.1"/>
    </source>
</evidence>
<evidence type="ECO:0000313" key="7">
    <source>
        <dbReference type="Proteomes" id="UP001164020"/>
    </source>
</evidence>
<evidence type="ECO:0000259" key="5">
    <source>
        <dbReference type="PROSITE" id="PS50893"/>
    </source>
</evidence>
<dbReference type="PANTHER" id="PTHR43553:SF24">
    <property type="entry name" value="ENERGY-COUPLING FACTOR TRANSPORTER ATP-BINDING PROTEIN ECFA1"/>
    <property type="match status" value="1"/>
</dbReference>
<protein>
    <submittedName>
        <fullName evidence="6">ABC transporter ATP-binding protein</fullName>
    </submittedName>
</protein>
<accession>A0ABY7BXV7</accession>
<evidence type="ECO:0000256" key="2">
    <source>
        <dbReference type="ARBA" id="ARBA00022448"/>
    </source>
</evidence>
<dbReference type="PANTHER" id="PTHR43553">
    <property type="entry name" value="HEAVY METAL TRANSPORTER"/>
    <property type="match status" value="1"/>
</dbReference>
<dbReference type="Pfam" id="PF00005">
    <property type="entry name" value="ABC_tran"/>
    <property type="match status" value="1"/>
</dbReference>
<dbReference type="GO" id="GO:0005524">
    <property type="term" value="F:ATP binding"/>
    <property type="evidence" value="ECO:0007669"/>
    <property type="project" value="UniProtKB-KW"/>
</dbReference>
<dbReference type="Gene3D" id="3.40.50.300">
    <property type="entry name" value="P-loop containing nucleotide triphosphate hydrolases"/>
    <property type="match status" value="1"/>
</dbReference>
<keyword evidence="2" id="KW-0813">Transport</keyword>
<evidence type="ECO:0000256" key="1">
    <source>
        <dbReference type="ARBA" id="ARBA00005417"/>
    </source>
</evidence>
<reference evidence="6" key="1">
    <citation type="submission" date="2022-12" db="EMBL/GenBank/DDBJ databases">
        <title>Jiella pelagia sp. nov., isolated from phosphonate enriched culture of Northwest Pacific surface seawater.</title>
        <authorList>
            <person name="Shin D.Y."/>
            <person name="Hwang C.Y."/>
        </authorList>
    </citation>
    <scope>NUCLEOTIDE SEQUENCE</scope>
    <source>
        <strain evidence="6">HL-NP1</strain>
    </source>
</reference>
<dbReference type="InterPro" id="IPR003439">
    <property type="entry name" value="ABC_transporter-like_ATP-bd"/>
</dbReference>
<evidence type="ECO:0000256" key="4">
    <source>
        <dbReference type="ARBA" id="ARBA00022840"/>
    </source>
</evidence>
<dbReference type="CDD" id="cd03225">
    <property type="entry name" value="ABC_cobalt_CbiO_domain1"/>
    <property type="match status" value="1"/>
</dbReference>
<dbReference type="Proteomes" id="UP001164020">
    <property type="component" value="Chromosome"/>
</dbReference>
<proteinExistence type="inferred from homology"/>